<evidence type="ECO:0000313" key="2">
    <source>
        <dbReference type="Proteomes" id="UP001153332"/>
    </source>
</evidence>
<organism evidence="1 2">
    <name type="scientific">Lasiodiplodia mahajangana</name>
    <dbReference type="NCBI Taxonomy" id="1108764"/>
    <lineage>
        <taxon>Eukaryota</taxon>
        <taxon>Fungi</taxon>
        <taxon>Dikarya</taxon>
        <taxon>Ascomycota</taxon>
        <taxon>Pezizomycotina</taxon>
        <taxon>Dothideomycetes</taxon>
        <taxon>Dothideomycetes incertae sedis</taxon>
        <taxon>Botryosphaeriales</taxon>
        <taxon>Botryosphaeriaceae</taxon>
        <taxon>Lasiodiplodia</taxon>
    </lineage>
</organism>
<protein>
    <submittedName>
        <fullName evidence="1">Uncharacterized protein</fullName>
    </submittedName>
</protein>
<evidence type="ECO:0000313" key="1">
    <source>
        <dbReference type="EMBL" id="KAJ8125261.1"/>
    </source>
</evidence>
<sequence length="228" mass="26327">MNKGKDNRDNLPSHPSPNFNFAAERGFSASRFPCPNIDHEFLYPYVKKCHRLFRQIISELASLDGNDSLAGQWGVAKKNAQTMPEDYEAPPFSRELRDAYHFYKEYSELVRPLCDKFNEAKTNYDNAYREACKSSKNTTVDQRTLADLRSEYLNTAEEWFKISLEAAQRRLDFMIKYPEACNRPDTFGHLGAVKYDMKQAGDACAGILRYKTREQRRLTKHGEGGTKQ</sequence>
<proteinExistence type="predicted"/>
<reference evidence="1" key="1">
    <citation type="submission" date="2022-12" db="EMBL/GenBank/DDBJ databases">
        <title>Genome Sequence of Lasiodiplodia mahajangana.</title>
        <authorList>
            <person name="Buettner E."/>
        </authorList>
    </citation>
    <scope>NUCLEOTIDE SEQUENCE</scope>
    <source>
        <strain evidence="1">VT137</strain>
    </source>
</reference>
<gene>
    <name evidence="1" type="ORF">O1611_g8379</name>
</gene>
<comment type="caution">
    <text evidence="1">The sequence shown here is derived from an EMBL/GenBank/DDBJ whole genome shotgun (WGS) entry which is preliminary data.</text>
</comment>
<dbReference type="Proteomes" id="UP001153332">
    <property type="component" value="Unassembled WGS sequence"/>
</dbReference>
<name>A0ACC2JCU4_9PEZI</name>
<accession>A0ACC2JCU4</accession>
<keyword evidence="2" id="KW-1185">Reference proteome</keyword>
<dbReference type="EMBL" id="JAPUUL010002471">
    <property type="protein sequence ID" value="KAJ8125261.1"/>
    <property type="molecule type" value="Genomic_DNA"/>
</dbReference>